<feature type="binding site" evidence="9">
    <location>
        <position position="74"/>
    </location>
    <ligand>
        <name>Mg(2+)</name>
        <dbReference type="ChEBI" id="CHEBI:18420"/>
    </ligand>
</feature>
<comment type="function">
    <text evidence="9">Condenses 4-methyl-5-(beta-hydroxyethyl)thiazole monophosphate (THZ-P) and 2-methyl-4-amino-5-hydroxymethyl pyrimidine pyrophosphate (HMP-PP) to form thiamine monophosphate (TMP).</text>
</comment>
<evidence type="ECO:0000313" key="13">
    <source>
        <dbReference type="EMBL" id="MDL4841112.1"/>
    </source>
</evidence>
<dbReference type="PANTHER" id="PTHR20857">
    <property type="entry name" value="THIAMINE-PHOSPHATE PYROPHOSPHORYLASE"/>
    <property type="match status" value="1"/>
</dbReference>
<gene>
    <name evidence="9 13" type="primary">thiE</name>
    <name evidence="13" type="ORF">QQS35_11680</name>
</gene>
<dbReference type="Proteomes" id="UP001235343">
    <property type="component" value="Unassembled WGS sequence"/>
</dbReference>
<dbReference type="Gene3D" id="3.20.20.70">
    <property type="entry name" value="Aldolase class I"/>
    <property type="match status" value="1"/>
</dbReference>
<dbReference type="SUPFAM" id="SSF51391">
    <property type="entry name" value="Thiamin phosphate synthase"/>
    <property type="match status" value="1"/>
</dbReference>
<feature type="binding site" evidence="9">
    <location>
        <begin position="138"/>
        <end position="140"/>
    </location>
    <ligand>
        <name>2-[(2R,5Z)-2-carboxy-4-methylthiazol-5(2H)-ylidene]ethyl phosphate</name>
        <dbReference type="ChEBI" id="CHEBI:62899"/>
    </ligand>
</feature>
<comment type="catalytic activity">
    <reaction evidence="7 9 10">
        <text>2-(2-carboxy-4-methylthiazol-5-yl)ethyl phosphate + 4-amino-2-methyl-5-(diphosphooxymethyl)pyrimidine + 2 H(+) = thiamine phosphate + CO2 + diphosphate</text>
        <dbReference type="Rhea" id="RHEA:47848"/>
        <dbReference type="ChEBI" id="CHEBI:15378"/>
        <dbReference type="ChEBI" id="CHEBI:16526"/>
        <dbReference type="ChEBI" id="CHEBI:33019"/>
        <dbReference type="ChEBI" id="CHEBI:37575"/>
        <dbReference type="ChEBI" id="CHEBI:57841"/>
        <dbReference type="ChEBI" id="CHEBI:62890"/>
        <dbReference type="EC" id="2.5.1.3"/>
    </reaction>
</comment>
<feature type="binding site" evidence="9">
    <location>
        <begin position="38"/>
        <end position="42"/>
    </location>
    <ligand>
        <name>4-amino-2-methyl-5-(diphosphooxymethyl)pyrimidine</name>
        <dbReference type="ChEBI" id="CHEBI:57841"/>
    </ligand>
</feature>
<feature type="binding site" evidence="9">
    <location>
        <position position="141"/>
    </location>
    <ligand>
        <name>4-amino-2-methyl-5-(diphosphooxymethyl)pyrimidine</name>
        <dbReference type="ChEBI" id="CHEBI:57841"/>
    </ligand>
</feature>
<feature type="domain" description="Thiamine phosphate synthase/TenI" evidence="12">
    <location>
        <begin position="10"/>
        <end position="193"/>
    </location>
</feature>
<evidence type="ECO:0000256" key="9">
    <source>
        <dbReference type="HAMAP-Rule" id="MF_00097"/>
    </source>
</evidence>
<dbReference type="Pfam" id="PF02581">
    <property type="entry name" value="TMP-TENI"/>
    <property type="match status" value="1"/>
</dbReference>
<dbReference type="GO" id="GO:0004789">
    <property type="term" value="F:thiamine-phosphate diphosphorylase activity"/>
    <property type="evidence" value="ECO:0007669"/>
    <property type="project" value="UniProtKB-EC"/>
</dbReference>
<evidence type="ECO:0000259" key="12">
    <source>
        <dbReference type="Pfam" id="PF02581"/>
    </source>
</evidence>
<comment type="catalytic activity">
    <reaction evidence="6 9 10">
        <text>4-methyl-5-(2-phosphooxyethyl)-thiazole + 4-amino-2-methyl-5-(diphosphooxymethyl)pyrimidine + H(+) = thiamine phosphate + diphosphate</text>
        <dbReference type="Rhea" id="RHEA:22328"/>
        <dbReference type="ChEBI" id="CHEBI:15378"/>
        <dbReference type="ChEBI" id="CHEBI:33019"/>
        <dbReference type="ChEBI" id="CHEBI:37575"/>
        <dbReference type="ChEBI" id="CHEBI:57841"/>
        <dbReference type="ChEBI" id="CHEBI:58296"/>
        <dbReference type="EC" id="2.5.1.3"/>
    </reaction>
</comment>
<evidence type="ECO:0000256" key="10">
    <source>
        <dbReference type="RuleBase" id="RU003826"/>
    </source>
</evidence>
<comment type="similarity">
    <text evidence="9 10">Belongs to the thiamine-phosphate synthase family.</text>
</comment>
<keyword evidence="2 9" id="KW-0808">Transferase</keyword>
<evidence type="ECO:0000256" key="11">
    <source>
        <dbReference type="RuleBase" id="RU004253"/>
    </source>
</evidence>
<dbReference type="NCBIfam" id="TIGR00693">
    <property type="entry name" value="thiE"/>
    <property type="match status" value="1"/>
</dbReference>
<name>A0ABT7L5G7_9BACI</name>
<organism evidence="13 14">
    <name type="scientific">Aquibacillus rhizosphaerae</name>
    <dbReference type="NCBI Taxonomy" id="3051431"/>
    <lineage>
        <taxon>Bacteria</taxon>
        <taxon>Bacillati</taxon>
        <taxon>Bacillota</taxon>
        <taxon>Bacilli</taxon>
        <taxon>Bacillales</taxon>
        <taxon>Bacillaceae</taxon>
        <taxon>Aquibacillus</taxon>
    </lineage>
</organism>
<sequence length="215" mass="23012">MELKNNLRTYFIMGSNNCKGDPLDVLEAALKGGISLFQFREKGEDAEIGKEKKDLAFQMKQLCTKYNVPFIVNDDVSLALDVGADGVHVGQEDESVSTIKKYSPVDFIVGVSATNVDEAIQAEKDGADYIGIGPIYQTSTKADAKTPIGLDGISQIREYVGGIPLVAIGGIKPEHVRDIIESGADGVSFITAVSQAGSPENAVIEIKKLVDSVVY</sequence>
<evidence type="ECO:0000313" key="14">
    <source>
        <dbReference type="Proteomes" id="UP001235343"/>
    </source>
</evidence>
<comment type="cofactor">
    <cofactor evidence="9">
        <name>Mg(2+)</name>
        <dbReference type="ChEBI" id="CHEBI:18420"/>
    </cofactor>
    <text evidence="9">Binds 1 Mg(2+) ion per subunit.</text>
</comment>
<dbReference type="RefSeq" id="WP_285932318.1">
    <property type="nucleotide sequence ID" value="NZ_JASTZU010000037.1"/>
</dbReference>
<feature type="binding site" evidence="9">
    <location>
        <position position="93"/>
    </location>
    <ligand>
        <name>Mg(2+)</name>
        <dbReference type="ChEBI" id="CHEBI:18420"/>
    </ligand>
</feature>
<keyword evidence="3 9" id="KW-0479">Metal-binding</keyword>
<dbReference type="InterPro" id="IPR022998">
    <property type="entry name" value="ThiamineP_synth_TenI"/>
</dbReference>
<dbReference type="EMBL" id="JASTZU010000037">
    <property type="protein sequence ID" value="MDL4841112.1"/>
    <property type="molecule type" value="Genomic_DNA"/>
</dbReference>
<dbReference type="InterPro" id="IPR036206">
    <property type="entry name" value="ThiamineP_synth_sf"/>
</dbReference>
<evidence type="ECO:0000256" key="8">
    <source>
        <dbReference type="ARBA" id="ARBA00047883"/>
    </source>
</evidence>
<proteinExistence type="inferred from homology"/>
<keyword evidence="14" id="KW-1185">Reference proteome</keyword>
<evidence type="ECO:0000256" key="4">
    <source>
        <dbReference type="ARBA" id="ARBA00022842"/>
    </source>
</evidence>
<feature type="binding site" evidence="9">
    <location>
        <position position="112"/>
    </location>
    <ligand>
        <name>4-amino-2-methyl-5-(diphosphooxymethyl)pyrimidine</name>
        <dbReference type="ChEBI" id="CHEBI:57841"/>
    </ligand>
</feature>
<evidence type="ECO:0000256" key="2">
    <source>
        <dbReference type="ARBA" id="ARBA00022679"/>
    </source>
</evidence>
<keyword evidence="4 9" id="KW-0460">Magnesium</keyword>
<reference evidence="13 14" key="1">
    <citation type="submission" date="2023-06" db="EMBL/GenBank/DDBJ databases">
        <title>Aquibacillus rhizosphaerae LR5S19.</title>
        <authorList>
            <person name="Sun J.-Q."/>
        </authorList>
    </citation>
    <scope>NUCLEOTIDE SEQUENCE [LARGE SCALE GENOMIC DNA]</scope>
    <source>
        <strain evidence="13 14">LR5S19</strain>
    </source>
</reference>
<comment type="caution">
    <text evidence="13">The sequence shown here is derived from an EMBL/GenBank/DDBJ whole genome shotgun (WGS) entry which is preliminary data.</text>
</comment>
<feature type="binding site" evidence="9">
    <location>
        <begin position="190"/>
        <end position="191"/>
    </location>
    <ligand>
        <name>2-[(2R,5Z)-2-carboxy-4-methylthiazol-5(2H)-ylidene]ethyl phosphate</name>
        <dbReference type="ChEBI" id="CHEBI:62899"/>
    </ligand>
</feature>
<dbReference type="HAMAP" id="MF_00097">
    <property type="entry name" value="TMP_synthase"/>
    <property type="match status" value="1"/>
</dbReference>
<feature type="binding site" evidence="9">
    <location>
        <position position="170"/>
    </location>
    <ligand>
        <name>2-[(2R,5Z)-2-carboxy-4-methylthiazol-5(2H)-ylidene]ethyl phosphate</name>
        <dbReference type="ChEBI" id="CHEBI:62899"/>
    </ligand>
</feature>
<evidence type="ECO:0000256" key="6">
    <source>
        <dbReference type="ARBA" id="ARBA00047334"/>
    </source>
</evidence>
<protein>
    <recommendedName>
        <fullName evidence="9">Thiamine-phosphate synthase</fullName>
        <shortName evidence="9">TP synthase</shortName>
        <shortName evidence="9">TPS</shortName>
        <ecNumber evidence="9">2.5.1.3</ecNumber>
    </recommendedName>
    <alternativeName>
        <fullName evidence="9">Thiamine-phosphate pyrophosphorylase</fullName>
        <shortName evidence="9">TMP pyrophosphorylase</shortName>
        <shortName evidence="9">TMP-PPase</shortName>
    </alternativeName>
</protein>
<dbReference type="CDD" id="cd00564">
    <property type="entry name" value="TMP_TenI"/>
    <property type="match status" value="1"/>
</dbReference>
<evidence type="ECO:0000256" key="1">
    <source>
        <dbReference type="ARBA" id="ARBA00005165"/>
    </source>
</evidence>
<evidence type="ECO:0000256" key="5">
    <source>
        <dbReference type="ARBA" id="ARBA00022977"/>
    </source>
</evidence>
<dbReference type="InterPro" id="IPR013785">
    <property type="entry name" value="Aldolase_TIM"/>
</dbReference>
<accession>A0ABT7L5G7</accession>
<dbReference type="PANTHER" id="PTHR20857:SF15">
    <property type="entry name" value="THIAMINE-PHOSPHATE SYNTHASE"/>
    <property type="match status" value="1"/>
</dbReference>
<comment type="catalytic activity">
    <reaction evidence="8 9 10">
        <text>2-[(2R,5Z)-2-carboxy-4-methylthiazol-5(2H)-ylidene]ethyl phosphate + 4-amino-2-methyl-5-(diphosphooxymethyl)pyrimidine + 2 H(+) = thiamine phosphate + CO2 + diphosphate</text>
        <dbReference type="Rhea" id="RHEA:47844"/>
        <dbReference type="ChEBI" id="CHEBI:15378"/>
        <dbReference type="ChEBI" id="CHEBI:16526"/>
        <dbReference type="ChEBI" id="CHEBI:33019"/>
        <dbReference type="ChEBI" id="CHEBI:37575"/>
        <dbReference type="ChEBI" id="CHEBI:57841"/>
        <dbReference type="ChEBI" id="CHEBI:62899"/>
        <dbReference type="EC" id="2.5.1.3"/>
    </reaction>
</comment>
<dbReference type="EC" id="2.5.1.3" evidence="9"/>
<evidence type="ECO:0000256" key="3">
    <source>
        <dbReference type="ARBA" id="ARBA00022723"/>
    </source>
</evidence>
<evidence type="ECO:0000256" key="7">
    <source>
        <dbReference type="ARBA" id="ARBA00047851"/>
    </source>
</evidence>
<feature type="binding site" evidence="9">
    <location>
        <position position="73"/>
    </location>
    <ligand>
        <name>4-amino-2-methyl-5-(diphosphooxymethyl)pyrimidine</name>
        <dbReference type="ChEBI" id="CHEBI:57841"/>
    </ligand>
</feature>
<keyword evidence="5 9" id="KW-0784">Thiamine biosynthesis</keyword>
<comment type="pathway">
    <text evidence="1 9 11">Cofactor biosynthesis; thiamine diphosphate biosynthesis; thiamine phosphate from 4-amino-2-methyl-5-diphosphomethylpyrimidine and 4-methyl-5-(2-phosphoethyl)-thiazole: step 1/1.</text>
</comment>
<dbReference type="InterPro" id="IPR034291">
    <property type="entry name" value="TMP_synthase"/>
</dbReference>